<keyword evidence="3" id="KW-1185">Reference proteome</keyword>
<gene>
    <name evidence="2" type="ORF">L207DRAFT_636699</name>
</gene>
<evidence type="ECO:0000259" key="1">
    <source>
        <dbReference type="Pfam" id="PF14420"/>
    </source>
</evidence>
<dbReference type="InterPro" id="IPR025676">
    <property type="entry name" value="Clr5_dom"/>
</dbReference>
<dbReference type="EMBL" id="KZ613950">
    <property type="protein sequence ID" value="PMD36752.1"/>
    <property type="molecule type" value="Genomic_DNA"/>
</dbReference>
<dbReference type="PANTHER" id="PTHR38788">
    <property type="entry name" value="CLR5 DOMAIN-CONTAINING PROTEIN"/>
    <property type="match status" value="1"/>
</dbReference>
<dbReference type="Pfam" id="PF14420">
    <property type="entry name" value="Clr5"/>
    <property type="match status" value="1"/>
</dbReference>
<name>A0A2J6RE09_HYAVF</name>
<reference evidence="2 3" key="1">
    <citation type="submission" date="2016-04" db="EMBL/GenBank/DDBJ databases">
        <title>A degradative enzymes factory behind the ericoid mycorrhizal symbiosis.</title>
        <authorList>
            <consortium name="DOE Joint Genome Institute"/>
            <person name="Martino E."/>
            <person name="Morin E."/>
            <person name="Grelet G."/>
            <person name="Kuo A."/>
            <person name="Kohler A."/>
            <person name="Daghino S."/>
            <person name="Barry K."/>
            <person name="Choi C."/>
            <person name="Cichocki N."/>
            <person name="Clum A."/>
            <person name="Copeland A."/>
            <person name="Hainaut M."/>
            <person name="Haridas S."/>
            <person name="Labutti K."/>
            <person name="Lindquist E."/>
            <person name="Lipzen A."/>
            <person name="Khouja H.-R."/>
            <person name="Murat C."/>
            <person name="Ohm R."/>
            <person name="Olson A."/>
            <person name="Spatafora J."/>
            <person name="Veneault-Fourrey C."/>
            <person name="Henrissat B."/>
            <person name="Grigoriev I."/>
            <person name="Martin F."/>
            <person name="Perotto S."/>
        </authorList>
    </citation>
    <scope>NUCLEOTIDE SEQUENCE [LARGE SCALE GENOMIC DNA]</scope>
    <source>
        <strain evidence="2 3">F</strain>
    </source>
</reference>
<dbReference type="Proteomes" id="UP000235786">
    <property type="component" value="Unassembled WGS sequence"/>
</dbReference>
<evidence type="ECO:0000313" key="3">
    <source>
        <dbReference type="Proteomes" id="UP000235786"/>
    </source>
</evidence>
<evidence type="ECO:0000313" key="2">
    <source>
        <dbReference type="EMBL" id="PMD36752.1"/>
    </source>
</evidence>
<proteinExistence type="predicted"/>
<dbReference type="OrthoDB" id="5308957at2759"/>
<organism evidence="2 3">
    <name type="scientific">Hyaloscypha variabilis (strain UAMH 11265 / GT02V1 / F)</name>
    <name type="common">Meliniomyces variabilis</name>
    <dbReference type="NCBI Taxonomy" id="1149755"/>
    <lineage>
        <taxon>Eukaryota</taxon>
        <taxon>Fungi</taxon>
        <taxon>Dikarya</taxon>
        <taxon>Ascomycota</taxon>
        <taxon>Pezizomycotina</taxon>
        <taxon>Leotiomycetes</taxon>
        <taxon>Helotiales</taxon>
        <taxon>Hyaloscyphaceae</taxon>
        <taxon>Hyaloscypha</taxon>
        <taxon>Hyaloscypha variabilis</taxon>
    </lineage>
</organism>
<accession>A0A2J6RE09</accession>
<dbReference type="AlphaFoldDB" id="A0A2J6RE09"/>
<feature type="domain" description="Clr5" evidence="1">
    <location>
        <begin position="44"/>
        <end position="92"/>
    </location>
</feature>
<protein>
    <recommendedName>
        <fullName evidence="1">Clr5 domain-containing protein</fullName>
    </recommendedName>
</protein>
<dbReference type="PANTHER" id="PTHR38788:SF3">
    <property type="entry name" value="CLR5 DOMAIN-CONTAINING PROTEIN"/>
    <property type="match status" value="1"/>
</dbReference>
<sequence length="398" mass="45793">MYNGAEPSFSQISNGMKFDCDLSSAMGRTRNDEIMTFANSDIEDQDWEKLRHIIHRLYVKEKMKFEDFQSLMILVYQFKATRSQYYAHFKRWPEIRKNKTKNRENATGVVLDKSSSTCLRLNKKMKGSSPLSENLFMWLCCKSLEVPRIVSPDICLFQETILKSVQGIAAGLFESKDWRTADSFTIIASDQTTGLSSVWQSLSDRAFGAARLARMSPQFLGQGVERLQSLFRDMECTMKSPDPSMLVKFWRICRYIYDLCIVANDFQTLSSFFWRYGEMAMAKLPRGTNPYPVARVCTALYQILHKDPTALMDSLRIGYLKSIHSLQVFVGGDYATVLAMWSNYLKHWDGNALAQTQLMERYQHLLQASDDCYEKTSESSLAILDRFTYSPISRTTSS</sequence>